<dbReference type="AlphaFoldDB" id="U2HFA4"/>
<name>U2HFA4_9SPHI</name>
<protein>
    <submittedName>
        <fullName evidence="1">Uncharacterized protein</fullName>
    </submittedName>
</protein>
<comment type="caution">
    <text evidence="1">The sequence shown here is derived from an EMBL/GenBank/DDBJ whole genome shotgun (WGS) entry which is preliminary data.</text>
</comment>
<evidence type="ECO:0000313" key="2">
    <source>
        <dbReference type="Proteomes" id="UP000016584"/>
    </source>
</evidence>
<accession>U2HFA4</accession>
<sequence>MKEILPEAKKQIVVESIKGVFLLAKENIQDLFN</sequence>
<dbReference type="EMBL" id="ATDL01000006">
    <property type="protein sequence ID" value="ERJ60451.1"/>
    <property type="molecule type" value="Genomic_DNA"/>
</dbReference>
<proteinExistence type="predicted"/>
<reference evidence="1 2" key="1">
    <citation type="journal article" date="2013" name="Genome Announc.">
        <title>The Draft Genome Sequence of Sphingomonas paucimobilis Strain HER1398 (Proteobacteria), Host to the Giant PAU Phage, Indicates That It Is a Member of the Genus Sphingobacterium (Bacteroidetes).</title>
        <authorList>
            <person name="White R.A.III."/>
            <person name="Suttle C.A."/>
        </authorList>
    </citation>
    <scope>NUCLEOTIDE SEQUENCE [LARGE SCALE GENOMIC DNA]</scope>
    <source>
        <strain evidence="1 2">HER1398</strain>
    </source>
</reference>
<organism evidence="1 2">
    <name type="scientific">Sphingobacterium paucimobilis HER1398</name>
    <dbReference type="NCBI Taxonomy" id="1346330"/>
    <lineage>
        <taxon>Bacteria</taxon>
        <taxon>Pseudomonadati</taxon>
        <taxon>Bacteroidota</taxon>
        <taxon>Sphingobacteriia</taxon>
        <taxon>Sphingobacteriales</taxon>
        <taxon>Sphingobacteriaceae</taxon>
        <taxon>Sphingobacterium</taxon>
    </lineage>
</organism>
<dbReference type="STRING" id="1346330.M472_16990"/>
<evidence type="ECO:0000313" key="1">
    <source>
        <dbReference type="EMBL" id="ERJ60451.1"/>
    </source>
</evidence>
<keyword evidence="2" id="KW-1185">Reference proteome</keyword>
<gene>
    <name evidence="1" type="ORF">M472_16990</name>
</gene>
<dbReference type="Proteomes" id="UP000016584">
    <property type="component" value="Unassembled WGS sequence"/>
</dbReference>